<gene>
    <name evidence="2" type="primary">Cplane1_4</name>
    <name evidence="2" type="ORF">PTILEU_R14720</name>
</gene>
<dbReference type="Proteomes" id="UP000547721">
    <property type="component" value="Unassembled WGS sequence"/>
</dbReference>
<feature type="region of interest" description="Disordered" evidence="1">
    <location>
        <begin position="1"/>
        <end position="45"/>
    </location>
</feature>
<name>A0A7K8MH89_9CORV</name>
<reference evidence="2 3" key="1">
    <citation type="submission" date="2019-09" db="EMBL/GenBank/DDBJ databases">
        <title>Bird 10,000 Genomes (B10K) Project - Family phase.</title>
        <authorList>
            <person name="Zhang G."/>
        </authorList>
    </citation>
    <scope>NUCLEOTIDE SEQUENCE [LARGE SCALE GENOMIC DNA]</scope>
    <source>
        <strain evidence="2">B10K-CU-031-17</strain>
        <tissue evidence="2">Muscle</tissue>
    </source>
</reference>
<dbReference type="GO" id="GO:0060271">
    <property type="term" value="P:cilium assembly"/>
    <property type="evidence" value="ECO:0007669"/>
    <property type="project" value="TreeGrafter"/>
</dbReference>
<sequence length="127" mass="13991">KLLQKSTSRRRLRNATNCPVNSRHPAECRVSRSSTQRPPQVATAVQTEGVDLDTDRDVVSPWTVPEDIQRILQDTHDSVFQASAVHGMTFSPLGSINMDSVSESTGSILSKLDWNAVEAMIADVEDK</sequence>
<evidence type="ECO:0000313" key="3">
    <source>
        <dbReference type="Proteomes" id="UP000547721"/>
    </source>
</evidence>
<feature type="non-terminal residue" evidence="2">
    <location>
        <position position="127"/>
    </location>
</feature>
<evidence type="ECO:0000256" key="1">
    <source>
        <dbReference type="SAM" id="MobiDB-lite"/>
    </source>
</evidence>
<comment type="caution">
    <text evidence="2">The sequence shown here is derived from an EMBL/GenBank/DDBJ whole genome shotgun (WGS) entry which is preliminary data.</text>
</comment>
<dbReference type="InterPro" id="IPR028236">
    <property type="entry name" value="CPLANE1"/>
</dbReference>
<keyword evidence="3" id="KW-1185">Reference proteome</keyword>
<dbReference type="GO" id="GO:0035869">
    <property type="term" value="C:ciliary transition zone"/>
    <property type="evidence" value="ECO:0007669"/>
    <property type="project" value="TreeGrafter"/>
</dbReference>
<organism evidence="2 3">
    <name type="scientific">Ptilorrhoa leucosticta</name>
    <dbReference type="NCBI Taxonomy" id="449384"/>
    <lineage>
        <taxon>Eukaryota</taxon>
        <taxon>Metazoa</taxon>
        <taxon>Chordata</taxon>
        <taxon>Craniata</taxon>
        <taxon>Vertebrata</taxon>
        <taxon>Euteleostomi</taxon>
        <taxon>Archelosauria</taxon>
        <taxon>Archosauria</taxon>
        <taxon>Dinosauria</taxon>
        <taxon>Saurischia</taxon>
        <taxon>Theropoda</taxon>
        <taxon>Coelurosauria</taxon>
        <taxon>Aves</taxon>
        <taxon>Neognathae</taxon>
        <taxon>Neoaves</taxon>
        <taxon>Telluraves</taxon>
        <taxon>Australaves</taxon>
        <taxon>Passeriformes</taxon>
        <taxon>Corvoidea</taxon>
        <taxon>Cinclosomatidae</taxon>
        <taxon>Ptilorrhoa</taxon>
    </lineage>
</organism>
<dbReference type="PANTHER" id="PTHR14492:SF4">
    <property type="entry name" value="CILIOGENESIS AND PLANAR POLARITY EFFECTOR 1"/>
    <property type="match status" value="1"/>
</dbReference>
<dbReference type="EMBL" id="VWYY01000892">
    <property type="protein sequence ID" value="NXE40689.1"/>
    <property type="molecule type" value="Genomic_DNA"/>
</dbReference>
<protein>
    <submittedName>
        <fullName evidence="2">CPLN1 protein</fullName>
    </submittedName>
</protein>
<feature type="non-terminal residue" evidence="2">
    <location>
        <position position="1"/>
    </location>
</feature>
<dbReference type="AlphaFoldDB" id="A0A7K8MH89"/>
<dbReference type="Pfam" id="PF15392">
    <property type="entry name" value="Joubert"/>
    <property type="match status" value="1"/>
</dbReference>
<evidence type="ECO:0000313" key="2">
    <source>
        <dbReference type="EMBL" id="NXE40689.1"/>
    </source>
</evidence>
<dbReference type="PANTHER" id="PTHR14492">
    <property type="entry name" value="JBTS17"/>
    <property type="match status" value="1"/>
</dbReference>
<accession>A0A7K8MH89</accession>
<proteinExistence type="predicted"/>
<feature type="compositionally biased region" description="Polar residues" evidence="1">
    <location>
        <begin position="31"/>
        <end position="45"/>
    </location>
</feature>